<dbReference type="WBParaSite" id="snap_masked-unitig_34897-processed-gene-0.0-mRNA-1">
    <property type="protein sequence ID" value="snap_masked-unitig_34897-processed-gene-0.0-mRNA-1"/>
    <property type="gene ID" value="snap_masked-unitig_34897-processed-gene-0.0"/>
</dbReference>
<dbReference type="Gene3D" id="2.30.42.10">
    <property type="match status" value="1"/>
</dbReference>
<protein>
    <submittedName>
        <fullName evidence="2">Oxidoreductase</fullName>
    </submittedName>
</protein>
<keyword evidence="1" id="KW-1185">Reference proteome</keyword>
<dbReference type="AlphaFoldDB" id="A0A1I8JRD0"/>
<accession>A0A1I8JRD0</accession>
<proteinExistence type="predicted"/>
<reference evidence="2" key="1">
    <citation type="submission" date="2016-11" db="UniProtKB">
        <authorList>
            <consortium name="WormBaseParasite"/>
        </authorList>
    </citation>
    <scope>IDENTIFICATION</scope>
</reference>
<name>A0A1I8JRD0_9PLAT</name>
<organism evidence="1 2">
    <name type="scientific">Macrostomum lignano</name>
    <dbReference type="NCBI Taxonomy" id="282301"/>
    <lineage>
        <taxon>Eukaryota</taxon>
        <taxon>Metazoa</taxon>
        <taxon>Spiralia</taxon>
        <taxon>Lophotrochozoa</taxon>
        <taxon>Platyhelminthes</taxon>
        <taxon>Rhabditophora</taxon>
        <taxon>Macrostomorpha</taxon>
        <taxon>Macrostomida</taxon>
        <taxon>Macrostomidae</taxon>
        <taxon>Macrostomum</taxon>
    </lineage>
</organism>
<sequence length="61" mass="6929">MKDDQIAELMKKSERTVTVTVMPTFVYKHIVSCMGKSLVRKWMDHSIGSTAWRLSGAALEE</sequence>
<evidence type="ECO:0000313" key="1">
    <source>
        <dbReference type="Proteomes" id="UP000095280"/>
    </source>
</evidence>
<evidence type="ECO:0000313" key="2">
    <source>
        <dbReference type="WBParaSite" id="snap_masked-unitig_34897-processed-gene-0.0-mRNA-1"/>
    </source>
</evidence>
<dbReference type="InterPro" id="IPR036034">
    <property type="entry name" value="PDZ_sf"/>
</dbReference>
<dbReference type="Proteomes" id="UP000095280">
    <property type="component" value="Unplaced"/>
</dbReference>